<keyword evidence="2" id="KW-0812">Transmembrane</keyword>
<evidence type="ECO:0000313" key="5">
    <source>
        <dbReference type="RefSeq" id="XP_033569367.1"/>
    </source>
</evidence>
<gene>
    <name evidence="3 5" type="ORF">BDZ99DRAFT_576793</name>
</gene>
<reference evidence="5" key="2">
    <citation type="submission" date="2020-04" db="EMBL/GenBank/DDBJ databases">
        <authorList>
            <consortium name="NCBI Genome Project"/>
        </authorList>
    </citation>
    <scope>NUCLEOTIDE SEQUENCE</scope>
    <source>
        <strain evidence="5">CBS 304.34</strain>
    </source>
</reference>
<proteinExistence type="predicted"/>
<accession>A0A6A6Y1L4</accession>
<dbReference type="Proteomes" id="UP000504636">
    <property type="component" value="Unplaced"/>
</dbReference>
<evidence type="ECO:0000256" key="1">
    <source>
        <dbReference type="SAM" id="MobiDB-lite"/>
    </source>
</evidence>
<sequence>MAFLFHLAYSALPNTAYRRPLSNCDPTVTSPTPHLHQRILLHLLLTHHNHQPLSALPHSANESASRQLPTSPTTTSTHPPATMKRNIVIFLIVLILFILIALIAWLIYYLQTRMAVGGGAASSVSDVTEV</sequence>
<reference evidence="3 5" key="1">
    <citation type="journal article" date="2020" name="Stud. Mycol.">
        <title>101 Dothideomycetes genomes: a test case for predicting lifestyles and emergence of pathogens.</title>
        <authorList>
            <person name="Haridas S."/>
            <person name="Albert R."/>
            <person name="Binder M."/>
            <person name="Bloem J."/>
            <person name="Labutti K."/>
            <person name="Salamov A."/>
            <person name="Andreopoulos B."/>
            <person name="Baker S."/>
            <person name="Barry K."/>
            <person name="Bills G."/>
            <person name="Bluhm B."/>
            <person name="Cannon C."/>
            <person name="Castanera R."/>
            <person name="Culley D."/>
            <person name="Daum C."/>
            <person name="Ezra D."/>
            <person name="Gonzalez J."/>
            <person name="Henrissat B."/>
            <person name="Kuo A."/>
            <person name="Liang C."/>
            <person name="Lipzen A."/>
            <person name="Lutzoni F."/>
            <person name="Magnuson J."/>
            <person name="Mondo S."/>
            <person name="Nolan M."/>
            <person name="Ohm R."/>
            <person name="Pangilinan J."/>
            <person name="Park H.-J."/>
            <person name="Ramirez L."/>
            <person name="Alfaro M."/>
            <person name="Sun H."/>
            <person name="Tritt A."/>
            <person name="Yoshinaga Y."/>
            <person name="Zwiers L.-H."/>
            <person name="Turgeon B."/>
            <person name="Goodwin S."/>
            <person name="Spatafora J."/>
            <person name="Crous P."/>
            <person name="Grigoriev I."/>
        </authorList>
    </citation>
    <scope>NUCLEOTIDE SEQUENCE</scope>
    <source>
        <strain evidence="3 5">CBS 304.34</strain>
    </source>
</reference>
<dbReference type="EMBL" id="MU003723">
    <property type="protein sequence ID" value="KAF2802403.1"/>
    <property type="molecule type" value="Genomic_DNA"/>
</dbReference>
<evidence type="ECO:0000313" key="4">
    <source>
        <dbReference type="Proteomes" id="UP000504636"/>
    </source>
</evidence>
<dbReference type="GeneID" id="54469503"/>
<organism evidence="3">
    <name type="scientific">Mytilinidion resinicola</name>
    <dbReference type="NCBI Taxonomy" id="574789"/>
    <lineage>
        <taxon>Eukaryota</taxon>
        <taxon>Fungi</taxon>
        <taxon>Dikarya</taxon>
        <taxon>Ascomycota</taxon>
        <taxon>Pezizomycotina</taxon>
        <taxon>Dothideomycetes</taxon>
        <taxon>Pleosporomycetidae</taxon>
        <taxon>Mytilinidiales</taxon>
        <taxon>Mytilinidiaceae</taxon>
        <taxon>Mytilinidion</taxon>
    </lineage>
</organism>
<keyword evidence="4" id="KW-1185">Reference proteome</keyword>
<dbReference type="RefSeq" id="XP_033569367.1">
    <property type="nucleotide sequence ID" value="XM_033728610.1"/>
</dbReference>
<feature type="transmembrane region" description="Helical" evidence="2">
    <location>
        <begin position="87"/>
        <end position="110"/>
    </location>
</feature>
<feature type="compositionally biased region" description="Low complexity" evidence="1">
    <location>
        <begin position="69"/>
        <end position="79"/>
    </location>
</feature>
<evidence type="ECO:0000313" key="3">
    <source>
        <dbReference type="EMBL" id="KAF2802403.1"/>
    </source>
</evidence>
<name>A0A6A6Y1L4_9PEZI</name>
<dbReference type="AlphaFoldDB" id="A0A6A6Y1L4"/>
<reference evidence="5" key="3">
    <citation type="submission" date="2025-04" db="UniProtKB">
        <authorList>
            <consortium name="RefSeq"/>
        </authorList>
    </citation>
    <scope>IDENTIFICATION</scope>
    <source>
        <strain evidence="5">CBS 304.34</strain>
    </source>
</reference>
<feature type="region of interest" description="Disordered" evidence="1">
    <location>
        <begin position="55"/>
        <end position="79"/>
    </location>
</feature>
<evidence type="ECO:0000256" key="2">
    <source>
        <dbReference type="SAM" id="Phobius"/>
    </source>
</evidence>
<keyword evidence="2" id="KW-1133">Transmembrane helix</keyword>
<keyword evidence="2" id="KW-0472">Membrane</keyword>
<protein>
    <submittedName>
        <fullName evidence="3 5">Uncharacterized protein</fullName>
    </submittedName>
</protein>